<keyword evidence="1" id="KW-0812">Transmembrane</keyword>
<sequence length="86" mass="10013">RHLCQSVKPDFDFFSVCCGLLFFIFVHHHLSVSPCQVEDLEFDFSFIILSKRIRHFGVSSKRLLKVFNGKERAAPHIEQIAKFSMV</sequence>
<dbReference type="AlphaFoldDB" id="A0A8X6KKW3"/>
<keyword evidence="1" id="KW-1133">Transmembrane helix</keyword>
<reference evidence="2" key="1">
    <citation type="submission" date="2020-08" db="EMBL/GenBank/DDBJ databases">
        <title>Multicomponent nature underlies the extraordinary mechanical properties of spider dragline silk.</title>
        <authorList>
            <person name="Kono N."/>
            <person name="Nakamura H."/>
            <person name="Mori M."/>
            <person name="Yoshida Y."/>
            <person name="Ohtoshi R."/>
            <person name="Malay A.D."/>
            <person name="Moran D.A.P."/>
            <person name="Tomita M."/>
            <person name="Numata K."/>
            <person name="Arakawa K."/>
        </authorList>
    </citation>
    <scope>NUCLEOTIDE SEQUENCE</scope>
</reference>
<evidence type="ECO:0000313" key="2">
    <source>
        <dbReference type="EMBL" id="GFS56467.1"/>
    </source>
</evidence>
<evidence type="ECO:0000256" key="1">
    <source>
        <dbReference type="SAM" id="Phobius"/>
    </source>
</evidence>
<gene>
    <name evidence="2" type="ORF">NPIL_286701</name>
</gene>
<accession>A0A8X6KKW3</accession>
<feature type="non-terminal residue" evidence="2">
    <location>
        <position position="1"/>
    </location>
</feature>
<dbReference type="Proteomes" id="UP000887013">
    <property type="component" value="Unassembled WGS sequence"/>
</dbReference>
<keyword evidence="1" id="KW-0472">Membrane</keyword>
<organism evidence="2 3">
    <name type="scientific">Nephila pilipes</name>
    <name type="common">Giant wood spider</name>
    <name type="synonym">Nephila maculata</name>
    <dbReference type="NCBI Taxonomy" id="299642"/>
    <lineage>
        <taxon>Eukaryota</taxon>
        <taxon>Metazoa</taxon>
        <taxon>Ecdysozoa</taxon>
        <taxon>Arthropoda</taxon>
        <taxon>Chelicerata</taxon>
        <taxon>Arachnida</taxon>
        <taxon>Araneae</taxon>
        <taxon>Araneomorphae</taxon>
        <taxon>Entelegynae</taxon>
        <taxon>Araneoidea</taxon>
        <taxon>Nephilidae</taxon>
        <taxon>Nephila</taxon>
    </lineage>
</organism>
<proteinExistence type="predicted"/>
<dbReference type="EMBL" id="BMAW01046625">
    <property type="protein sequence ID" value="GFS56467.1"/>
    <property type="molecule type" value="Genomic_DNA"/>
</dbReference>
<comment type="caution">
    <text evidence="2">The sequence shown here is derived from an EMBL/GenBank/DDBJ whole genome shotgun (WGS) entry which is preliminary data.</text>
</comment>
<feature type="transmembrane region" description="Helical" evidence="1">
    <location>
        <begin position="12"/>
        <end position="30"/>
    </location>
</feature>
<protein>
    <submittedName>
        <fullName evidence="2">Uncharacterized protein</fullName>
    </submittedName>
</protein>
<keyword evidence="3" id="KW-1185">Reference proteome</keyword>
<evidence type="ECO:0000313" key="3">
    <source>
        <dbReference type="Proteomes" id="UP000887013"/>
    </source>
</evidence>
<name>A0A8X6KKW3_NEPPI</name>